<accession>A0A845FX22</accession>
<comment type="caution">
    <text evidence="2">The sequence shown here is derived from an EMBL/GenBank/DDBJ whole genome shotgun (WGS) entry which is preliminary data.</text>
</comment>
<feature type="transmembrane region" description="Helical" evidence="1">
    <location>
        <begin position="6"/>
        <end position="23"/>
    </location>
</feature>
<dbReference type="Proteomes" id="UP000470302">
    <property type="component" value="Unassembled WGS sequence"/>
</dbReference>
<keyword evidence="1" id="KW-0472">Membrane</keyword>
<feature type="transmembrane region" description="Helical" evidence="1">
    <location>
        <begin position="273"/>
        <end position="302"/>
    </location>
</feature>
<evidence type="ECO:0000313" key="3">
    <source>
        <dbReference type="Proteomes" id="UP000470302"/>
    </source>
</evidence>
<protein>
    <submittedName>
        <fullName evidence="2">Uncharacterized protein</fullName>
    </submittedName>
</protein>
<sequence>MNSPFFTSIIGAGLATLVGAWIAQKIAITSSQRDEMLKELRSVNLAITLAFSITNSFFSAKKQFVSALVMDYDESRKRFLSEFQARKFSNQLGREPIYVEGNFISFEFPEIPLSSLEQIILEKISIRTRPLAAFGALRDAYVNVNSSIRVRQSMLEDFKLKFSPYVYFAVKNGRNLDQRYAHTIEGIGSYTDDGIFFSKLLCEDLQKYGSELALIFKKKYKIEPPVMSQVNFSSAIVQGLMPFDKEYRSWMDGFVVPQSKISGLMKFILRIRLYTLFLAPTHILWVAVDFVFVAVFLLLAVIG</sequence>
<organism evidence="2 3">
    <name type="scientific">Duganella vulcania</name>
    <dbReference type="NCBI Taxonomy" id="2692166"/>
    <lineage>
        <taxon>Bacteria</taxon>
        <taxon>Pseudomonadati</taxon>
        <taxon>Pseudomonadota</taxon>
        <taxon>Betaproteobacteria</taxon>
        <taxon>Burkholderiales</taxon>
        <taxon>Oxalobacteraceae</taxon>
        <taxon>Telluria group</taxon>
        <taxon>Duganella</taxon>
    </lineage>
</organism>
<dbReference type="RefSeq" id="WP_161095386.1">
    <property type="nucleotide sequence ID" value="NZ_WWCW01000005.1"/>
</dbReference>
<gene>
    <name evidence="2" type="ORF">GTP91_02790</name>
</gene>
<proteinExistence type="predicted"/>
<dbReference type="EMBL" id="WWCW01000005">
    <property type="protein sequence ID" value="MYM86101.1"/>
    <property type="molecule type" value="Genomic_DNA"/>
</dbReference>
<evidence type="ECO:0000256" key="1">
    <source>
        <dbReference type="SAM" id="Phobius"/>
    </source>
</evidence>
<keyword evidence="1" id="KW-1133">Transmembrane helix</keyword>
<name>A0A845FX22_9BURK</name>
<evidence type="ECO:0000313" key="2">
    <source>
        <dbReference type="EMBL" id="MYM86101.1"/>
    </source>
</evidence>
<keyword evidence="1" id="KW-0812">Transmembrane</keyword>
<dbReference type="AlphaFoldDB" id="A0A845FX22"/>
<reference evidence="2 3" key="1">
    <citation type="submission" date="2020-01" db="EMBL/GenBank/DDBJ databases">
        <title>Novel species isolated from a subtropical stream in China.</title>
        <authorList>
            <person name="Lu H."/>
        </authorList>
    </citation>
    <scope>NUCLEOTIDE SEQUENCE [LARGE SCALE GENOMIC DNA]</scope>
    <source>
        <strain evidence="2 3">FT82W</strain>
    </source>
</reference>